<feature type="transmembrane region" description="Helical" evidence="5">
    <location>
        <begin position="12"/>
        <end position="35"/>
    </location>
</feature>
<sequence length="70" mass="7774">MLSAEIDLYGVFVPGLLALMLLTFVITACMRVALARAGFYRLVWHRSLFNLALYVIVLGGVAAMARWLQS</sequence>
<evidence type="ECO:0000256" key="5">
    <source>
        <dbReference type="SAM" id="Phobius"/>
    </source>
</evidence>
<feature type="transmembrane region" description="Helical" evidence="5">
    <location>
        <begin position="47"/>
        <end position="68"/>
    </location>
</feature>
<keyword evidence="2 5" id="KW-0812">Transmembrane</keyword>
<keyword evidence="1" id="KW-1003">Cell membrane</keyword>
<name>A0A0C4YUQ3_9BURK</name>
<dbReference type="InterPro" id="IPR012451">
    <property type="entry name" value="DUF1656"/>
</dbReference>
<evidence type="ECO:0000313" key="7">
    <source>
        <dbReference type="Proteomes" id="UP000031843"/>
    </source>
</evidence>
<dbReference type="AlphaFoldDB" id="A0A0C4YUQ3"/>
<dbReference type="STRING" id="68895.RR42_s2745"/>
<proteinExistence type="predicted"/>
<evidence type="ECO:0000256" key="3">
    <source>
        <dbReference type="ARBA" id="ARBA00022989"/>
    </source>
</evidence>
<dbReference type="EMBL" id="CP010537">
    <property type="protein sequence ID" value="AJG24326.1"/>
    <property type="molecule type" value="Genomic_DNA"/>
</dbReference>
<keyword evidence="7" id="KW-1185">Reference proteome</keyword>
<keyword evidence="3 5" id="KW-1133">Transmembrane helix</keyword>
<dbReference type="OrthoDB" id="7021192at2"/>
<keyword evidence="4 5" id="KW-0472">Membrane</keyword>
<evidence type="ECO:0000256" key="4">
    <source>
        <dbReference type="ARBA" id="ARBA00023136"/>
    </source>
</evidence>
<organism evidence="6 7">
    <name type="scientific">Cupriavidus basilensis</name>
    <dbReference type="NCBI Taxonomy" id="68895"/>
    <lineage>
        <taxon>Bacteria</taxon>
        <taxon>Pseudomonadati</taxon>
        <taxon>Pseudomonadota</taxon>
        <taxon>Betaproteobacteria</taxon>
        <taxon>Burkholderiales</taxon>
        <taxon>Burkholderiaceae</taxon>
        <taxon>Cupriavidus</taxon>
    </lineage>
</organism>
<gene>
    <name evidence="6" type="ORF">RR42_s2745</name>
</gene>
<dbReference type="KEGG" id="cbw:RR42_s2745"/>
<accession>A0A0C4YUQ3</accession>
<dbReference type="Proteomes" id="UP000031843">
    <property type="component" value="Chromosome secondary"/>
</dbReference>
<dbReference type="Pfam" id="PF07869">
    <property type="entry name" value="DUF1656"/>
    <property type="match status" value="1"/>
</dbReference>
<dbReference type="RefSeq" id="WP_043356430.1">
    <property type="nucleotide sequence ID" value="NZ_CP010537.1"/>
</dbReference>
<evidence type="ECO:0000256" key="1">
    <source>
        <dbReference type="ARBA" id="ARBA00022475"/>
    </source>
</evidence>
<reference evidence="6 7" key="1">
    <citation type="journal article" date="2015" name="Genome Announc.">
        <title>Complete Genome Sequence of Cupriavidus basilensis 4G11, Isolated from the Oak Ridge Field Research Center Site.</title>
        <authorList>
            <person name="Ray J."/>
            <person name="Waters R.J."/>
            <person name="Skerker J.M."/>
            <person name="Kuehl J.V."/>
            <person name="Price M.N."/>
            <person name="Huang J."/>
            <person name="Chakraborty R."/>
            <person name="Arkin A.P."/>
            <person name="Deutschbauer A."/>
        </authorList>
    </citation>
    <scope>NUCLEOTIDE SEQUENCE [LARGE SCALE GENOMIC DNA]</scope>
    <source>
        <strain evidence="6">4G11</strain>
    </source>
</reference>
<protein>
    <submittedName>
        <fullName evidence="6">Membrane protein, putative</fullName>
    </submittedName>
</protein>
<evidence type="ECO:0000256" key="2">
    <source>
        <dbReference type="ARBA" id="ARBA00022692"/>
    </source>
</evidence>
<evidence type="ECO:0000313" key="6">
    <source>
        <dbReference type="EMBL" id="AJG24326.1"/>
    </source>
</evidence>